<dbReference type="Gene3D" id="3.30.200.20">
    <property type="entry name" value="Phosphorylase Kinase, domain 1"/>
    <property type="match status" value="1"/>
</dbReference>
<comment type="caution">
    <text evidence="6">The sequence shown here is derived from an EMBL/GenBank/DDBJ whole genome shotgun (WGS) entry which is preliminary data.</text>
</comment>
<dbReference type="InterPro" id="IPR011009">
    <property type="entry name" value="Kinase-like_dom_sf"/>
</dbReference>
<dbReference type="Proteomes" id="UP000321058">
    <property type="component" value="Unassembled WGS sequence"/>
</dbReference>
<dbReference type="RefSeq" id="WP_147152519.1">
    <property type="nucleotide sequence ID" value="NZ_BKAJ01000089.1"/>
</dbReference>
<dbReference type="CDD" id="cd14014">
    <property type="entry name" value="STKc_PknB_like"/>
    <property type="match status" value="1"/>
</dbReference>
<proteinExistence type="predicted"/>
<dbReference type="GO" id="GO:0004674">
    <property type="term" value="F:protein serine/threonine kinase activity"/>
    <property type="evidence" value="ECO:0007669"/>
    <property type="project" value="TreeGrafter"/>
</dbReference>
<evidence type="ECO:0000256" key="2">
    <source>
        <dbReference type="ARBA" id="ARBA00022741"/>
    </source>
</evidence>
<dbReference type="EMBL" id="BKAJ01000089">
    <property type="protein sequence ID" value="GEP57846.1"/>
    <property type="molecule type" value="Genomic_DNA"/>
</dbReference>
<protein>
    <submittedName>
        <fullName evidence="6">Protein kinase</fullName>
    </submittedName>
</protein>
<dbReference type="OrthoDB" id="9801841at2"/>
<dbReference type="InterPro" id="IPR000719">
    <property type="entry name" value="Prot_kinase_dom"/>
</dbReference>
<keyword evidence="3 6" id="KW-0418">Kinase</keyword>
<dbReference type="Pfam" id="PF00069">
    <property type="entry name" value="Pkinase"/>
    <property type="match status" value="1"/>
</dbReference>
<dbReference type="PANTHER" id="PTHR43289:SF34">
    <property type="entry name" value="SERINE_THREONINE-PROTEIN KINASE YBDM-RELATED"/>
    <property type="match status" value="1"/>
</dbReference>
<evidence type="ECO:0000256" key="3">
    <source>
        <dbReference type="ARBA" id="ARBA00022777"/>
    </source>
</evidence>
<dbReference type="SUPFAM" id="SSF56112">
    <property type="entry name" value="Protein kinase-like (PK-like)"/>
    <property type="match status" value="1"/>
</dbReference>
<dbReference type="InterPro" id="IPR008271">
    <property type="entry name" value="Ser/Thr_kinase_AS"/>
</dbReference>
<dbReference type="SMART" id="SM00220">
    <property type="entry name" value="S_TKc"/>
    <property type="match status" value="1"/>
</dbReference>
<feature type="domain" description="Protein kinase" evidence="5">
    <location>
        <begin position="15"/>
        <end position="292"/>
    </location>
</feature>
<evidence type="ECO:0000313" key="7">
    <source>
        <dbReference type="Proteomes" id="UP000321058"/>
    </source>
</evidence>
<keyword evidence="7" id="KW-1185">Reference proteome</keyword>
<keyword evidence="2" id="KW-0547">Nucleotide-binding</keyword>
<organism evidence="6 7">
    <name type="scientific">Reyranella soli</name>
    <dbReference type="NCBI Taxonomy" id="1230389"/>
    <lineage>
        <taxon>Bacteria</taxon>
        <taxon>Pseudomonadati</taxon>
        <taxon>Pseudomonadota</taxon>
        <taxon>Alphaproteobacteria</taxon>
        <taxon>Hyphomicrobiales</taxon>
        <taxon>Reyranellaceae</taxon>
        <taxon>Reyranella</taxon>
    </lineage>
</organism>
<dbReference type="AlphaFoldDB" id="A0A512NFX4"/>
<evidence type="ECO:0000313" key="6">
    <source>
        <dbReference type="EMBL" id="GEP57846.1"/>
    </source>
</evidence>
<dbReference type="Gene3D" id="1.10.510.10">
    <property type="entry name" value="Transferase(Phosphotransferase) domain 1"/>
    <property type="match status" value="1"/>
</dbReference>
<evidence type="ECO:0000259" key="5">
    <source>
        <dbReference type="PROSITE" id="PS50011"/>
    </source>
</evidence>
<reference evidence="6 7" key="1">
    <citation type="submission" date="2019-07" db="EMBL/GenBank/DDBJ databases">
        <title>Whole genome shotgun sequence of Reyranella soli NBRC 108950.</title>
        <authorList>
            <person name="Hosoyama A."/>
            <person name="Uohara A."/>
            <person name="Ohji S."/>
            <person name="Ichikawa N."/>
        </authorList>
    </citation>
    <scope>NUCLEOTIDE SEQUENCE [LARGE SCALE GENOMIC DNA]</scope>
    <source>
        <strain evidence="6 7">NBRC 108950</strain>
    </source>
</reference>
<dbReference type="PANTHER" id="PTHR43289">
    <property type="entry name" value="MITOGEN-ACTIVATED PROTEIN KINASE KINASE KINASE 20-RELATED"/>
    <property type="match status" value="1"/>
</dbReference>
<dbReference type="GO" id="GO:0005524">
    <property type="term" value="F:ATP binding"/>
    <property type="evidence" value="ECO:0007669"/>
    <property type="project" value="UniProtKB-KW"/>
</dbReference>
<accession>A0A512NFX4</accession>
<evidence type="ECO:0000256" key="1">
    <source>
        <dbReference type="ARBA" id="ARBA00022679"/>
    </source>
</evidence>
<dbReference type="PROSITE" id="PS00108">
    <property type="entry name" value="PROTEIN_KINASE_ST"/>
    <property type="match status" value="1"/>
</dbReference>
<keyword evidence="4" id="KW-0067">ATP-binding</keyword>
<evidence type="ECO:0000256" key="4">
    <source>
        <dbReference type="ARBA" id="ARBA00022840"/>
    </source>
</evidence>
<gene>
    <name evidence="6" type="ORF">RSO01_50120</name>
</gene>
<name>A0A512NFX4_9HYPH</name>
<sequence>MKGPHKKNEIVSGRYRIDGFLGEGGMQFVYRAHDLMLDRRVALKTPKNASAEKRFHRSAIVAAKVNHPNVAKTLDYLDVGDRAYLVEEYVSGSDLGQALLGHAHYIDPYLAARVFHHLVKGLAASHHVGVVHRDLKPSNVMVGGGFQLRAIKITDFGIAKLADEELTQAAEGGSDSITSSRTAVGALPYMAPEAIETPRKVALSADIWSIGAMMYELVSGKPPYGTGLKAVRAILEAKPPEFPSFVTSNAQFAPLSNSLSDLILKCLAKDAQKRPTADQLVGQCSQLYYPMVERHVGTIRTIRHNAWGFIAVDGTDVFFNFDSVYGARPGLNDRVMLSKFPGGGAHRAHPVVKLR</sequence>
<dbReference type="PROSITE" id="PS50011">
    <property type="entry name" value="PROTEIN_KINASE_DOM"/>
    <property type="match status" value="1"/>
</dbReference>
<keyword evidence="1" id="KW-0808">Transferase</keyword>